<feature type="region of interest" description="Disordered" evidence="1">
    <location>
        <begin position="163"/>
        <end position="183"/>
    </location>
</feature>
<dbReference type="Pfam" id="PF13472">
    <property type="entry name" value="Lipase_GDSL_2"/>
    <property type="match status" value="1"/>
</dbReference>
<dbReference type="PANTHER" id="PTHR30383">
    <property type="entry name" value="THIOESTERASE 1/PROTEASE 1/LYSOPHOSPHOLIPASE L1"/>
    <property type="match status" value="1"/>
</dbReference>
<dbReference type="InterPro" id="IPR036514">
    <property type="entry name" value="SGNH_hydro_sf"/>
</dbReference>
<dbReference type="AlphaFoldDB" id="D3W8K7"/>
<name>D3W8K7_9ZZZZ</name>
<evidence type="ECO:0000313" key="3">
    <source>
        <dbReference type="EMBL" id="ACX33956.1"/>
    </source>
</evidence>
<proteinExistence type="predicted"/>
<evidence type="ECO:0000259" key="2">
    <source>
        <dbReference type="Pfam" id="PF13472"/>
    </source>
</evidence>
<sequence length="437" mass="47552">MLNLRPLVGVVSLFAAFGSLAADFAIHDGDRVVFLGDSITEQRLYTTYIEAYALTRHPLWQLTFRNVGWGGDTAWLRQRAHPDEGRLFAANDTDLQSMVENSVGRGLGRDVLPLKPTFVTVKFGMNDHSYQAFRPDIFRAYARSQSEIAKVLGGAGVRVAFLTPQPIEDKRPDPDKDPRNQSLRQFSDGLKDVAAKGNAAFVDQFAPYMDLMLAERAKNPDAIIGGGDAVHPGPPGQTLMAWAVLKGLGATPSVSKAELQVAAKSATSMACKVDNITVADGGVAFDRLDEALPMPIDSRAEAALKLAPVLDELSQYTLGVVGLAGGNYEISIDGEAATKASAAELAKGINLSLVAGPITKQTREVLALVFHKNDRYFERWRNVQLYSFPGWAKGPEAEARRDAELKRVDDEIAADEAKIDAARKPRKHRFEIKPVAP</sequence>
<dbReference type="CDD" id="cd01834">
    <property type="entry name" value="SGNH_hydrolase_like_2"/>
    <property type="match status" value="1"/>
</dbReference>
<dbReference type="InterPro" id="IPR013830">
    <property type="entry name" value="SGNH_hydro"/>
</dbReference>
<dbReference type="EMBL" id="GQ869384">
    <property type="protein sequence ID" value="ACX33956.1"/>
    <property type="molecule type" value="Genomic_DNA"/>
</dbReference>
<dbReference type="Gene3D" id="3.40.50.1110">
    <property type="entry name" value="SGNH hydrolase"/>
    <property type="match status" value="1"/>
</dbReference>
<feature type="domain" description="SGNH hydrolase-type esterase" evidence="2">
    <location>
        <begin position="34"/>
        <end position="238"/>
    </location>
</feature>
<evidence type="ECO:0000256" key="1">
    <source>
        <dbReference type="SAM" id="MobiDB-lite"/>
    </source>
</evidence>
<protein>
    <submittedName>
        <fullName evidence="3">Putative GDSL family lipase</fullName>
    </submittedName>
</protein>
<organism evidence="3">
    <name type="scientific">uncultured prokaryote EC6</name>
    <dbReference type="NCBI Taxonomy" id="672204"/>
    <lineage>
        <taxon>unclassified sequences</taxon>
        <taxon>environmental samples</taxon>
    </lineage>
</organism>
<dbReference type="GO" id="GO:0004622">
    <property type="term" value="F:phosphatidylcholine lysophospholipase activity"/>
    <property type="evidence" value="ECO:0007669"/>
    <property type="project" value="TreeGrafter"/>
</dbReference>
<dbReference type="InterPro" id="IPR051532">
    <property type="entry name" value="Ester_Hydrolysis_Enzymes"/>
</dbReference>
<dbReference type="SUPFAM" id="SSF52266">
    <property type="entry name" value="SGNH hydrolase"/>
    <property type="match status" value="1"/>
</dbReference>
<dbReference type="PANTHER" id="PTHR30383:SF5">
    <property type="entry name" value="SGNH HYDROLASE-TYPE ESTERASE DOMAIN-CONTAINING PROTEIN"/>
    <property type="match status" value="1"/>
</dbReference>
<feature type="compositionally biased region" description="Basic and acidic residues" evidence="1">
    <location>
        <begin position="167"/>
        <end position="179"/>
    </location>
</feature>
<reference evidence="3" key="1">
    <citation type="journal article" date="2010" name="Appl. Environ. Microbiol.">
        <title>Expanding small-molecule functional metagenomics through parallel screening of broad-host-range cosmid environmental DNA libraries in diverse proteobacteria.</title>
        <authorList>
            <person name="Craig J.W."/>
            <person name="Chang F.Y."/>
            <person name="Kim J.H."/>
            <person name="Obiajulu S.C."/>
            <person name="Brady S.F."/>
        </authorList>
    </citation>
    <scope>NUCLEOTIDE SEQUENCE</scope>
</reference>
<accession>D3W8K7</accession>